<dbReference type="PANTHER" id="PTHR43280">
    <property type="entry name" value="ARAC-FAMILY TRANSCRIPTIONAL REGULATOR"/>
    <property type="match status" value="1"/>
</dbReference>
<dbReference type="InterPro" id="IPR018060">
    <property type="entry name" value="HTH_AraC"/>
</dbReference>
<dbReference type="EMBL" id="CP046401">
    <property type="protein sequence ID" value="QGY48115.1"/>
    <property type="molecule type" value="Genomic_DNA"/>
</dbReference>
<organism evidence="6 7">
    <name type="scientific">Maribellus comscasis</name>
    <dbReference type="NCBI Taxonomy" id="2681766"/>
    <lineage>
        <taxon>Bacteria</taxon>
        <taxon>Pseudomonadati</taxon>
        <taxon>Bacteroidota</taxon>
        <taxon>Bacteroidia</taxon>
        <taxon>Marinilabiliales</taxon>
        <taxon>Prolixibacteraceae</taxon>
        <taxon>Maribellus</taxon>
    </lineage>
</organism>
<keyword evidence="1" id="KW-0805">Transcription regulation</keyword>
<dbReference type="GO" id="GO:0043565">
    <property type="term" value="F:sequence-specific DNA binding"/>
    <property type="evidence" value="ECO:0007669"/>
    <property type="project" value="InterPro"/>
</dbReference>
<keyword evidence="7" id="KW-1185">Reference proteome</keyword>
<sequence length="182" mass="20403">MVCPRCIETVESVLMEKGFQVRSIKLGEAKVDKEPSAEQMQELSTALQNRGFELLIDKKRQIVDQVKSEVIKLVHHRENEILNVNLSSHLAGLIGADYSSISTLFSSSEGITIEKYTILQKVEKVKELLSYGELTASEIAFKIGYSSAAHLSSQFKKETGMTPGQYKNLKEKERKPLDQIGK</sequence>
<evidence type="ECO:0000313" key="6">
    <source>
        <dbReference type="EMBL" id="QGY48115.1"/>
    </source>
</evidence>
<dbReference type="Proteomes" id="UP000428260">
    <property type="component" value="Chromosome"/>
</dbReference>
<protein>
    <submittedName>
        <fullName evidence="6">Helix-turn-helix domain-containing protein</fullName>
    </submittedName>
</protein>
<gene>
    <name evidence="6" type="ORF">GM418_12840</name>
</gene>
<feature type="region of interest" description="Disordered" evidence="4">
    <location>
        <begin position="159"/>
        <end position="182"/>
    </location>
</feature>
<feature type="compositionally biased region" description="Basic and acidic residues" evidence="4">
    <location>
        <begin position="168"/>
        <end position="182"/>
    </location>
</feature>
<evidence type="ECO:0000259" key="5">
    <source>
        <dbReference type="PROSITE" id="PS01124"/>
    </source>
</evidence>
<keyword evidence="2" id="KW-0238">DNA-binding</keyword>
<dbReference type="InterPro" id="IPR009057">
    <property type="entry name" value="Homeodomain-like_sf"/>
</dbReference>
<dbReference type="Gene3D" id="1.10.10.60">
    <property type="entry name" value="Homeodomain-like"/>
    <property type="match status" value="1"/>
</dbReference>
<name>A0A6I6JYQ4_9BACT</name>
<dbReference type="GO" id="GO:0003700">
    <property type="term" value="F:DNA-binding transcription factor activity"/>
    <property type="evidence" value="ECO:0007669"/>
    <property type="project" value="InterPro"/>
</dbReference>
<evidence type="ECO:0000256" key="1">
    <source>
        <dbReference type="ARBA" id="ARBA00023015"/>
    </source>
</evidence>
<dbReference type="Pfam" id="PF12833">
    <property type="entry name" value="HTH_18"/>
    <property type="match status" value="1"/>
</dbReference>
<dbReference type="SUPFAM" id="SSF46689">
    <property type="entry name" value="Homeodomain-like"/>
    <property type="match status" value="1"/>
</dbReference>
<proteinExistence type="predicted"/>
<evidence type="ECO:0000256" key="4">
    <source>
        <dbReference type="SAM" id="MobiDB-lite"/>
    </source>
</evidence>
<evidence type="ECO:0000256" key="3">
    <source>
        <dbReference type="ARBA" id="ARBA00023163"/>
    </source>
</evidence>
<dbReference type="PANTHER" id="PTHR43280:SF2">
    <property type="entry name" value="HTH-TYPE TRANSCRIPTIONAL REGULATOR EXSA"/>
    <property type="match status" value="1"/>
</dbReference>
<evidence type="ECO:0000313" key="7">
    <source>
        <dbReference type="Proteomes" id="UP000428260"/>
    </source>
</evidence>
<dbReference type="KEGG" id="mcos:GM418_12840"/>
<evidence type="ECO:0000256" key="2">
    <source>
        <dbReference type="ARBA" id="ARBA00023125"/>
    </source>
</evidence>
<dbReference type="Gene3D" id="3.30.70.100">
    <property type="match status" value="1"/>
</dbReference>
<keyword evidence="3" id="KW-0804">Transcription</keyword>
<dbReference type="AlphaFoldDB" id="A0A6I6JYQ4"/>
<feature type="domain" description="HTH araC/xylS-type" evidence="5">
    <location>
        <begin position="68"/>
        <end position="169"/>
    </location>
</feature>
<reference evidence="6 7" key="1">
    <citation type="submission" date="2019-11" db="EMBL/GenBank/DDBJ databases">
        <authorList>
            <person name="Zheng R.K."/>
            <person name="Sun C.M."/>
        </authorList>
    </citation>
    <scope>NUCLEOTIDE SEQUENCE [LARGE SCALE GENOMIC DNA]</scope>
    <source>
        <strain evidence="6 7">WC007</strain>
    </source>
</reference>
<accession>A0A6I6JYQ4</accession>
<dbReference type="PROSITE" id="PS01124">
    <property type="entry name" value="HTH_ARAC_FAMILY_2"/>
    <property type="match status" value="1"/>
</dbReference>
<dbReference type="SMART" id="SM00342">
    <property type="entry name" value="HTH_ARAC"/>
    <property type="match status" value="1"/>
</dbReference>